<evidence type="ECO:0000256" key="6">
    <source>
        <dbReference type="ARBA" id="ARBA00023136"/>
    </source>
</evidence>
<dbReference type="OrthoDB" id="2537436at2759"/>
<organism evidence="9 10">
    <name type="scientific">Sporidiobolus salmonicolor</name>
    <name type="common">Yeast-like fungus</name>
    <name type="synonym">Sporobolomyces salmonicolor</name>
    <dbReference type="NCBI Taxonomy" id="5005"/>
    <lineage>
        <taxon>Eukaryota</taxon>
        <taxon>Fungi</taxon>
        <taxon>Dikarya</taxon>
        <taxon>Basidiomycota</taxon>
        <taxon>Pucciniomycotina</taxon>
        <taxon>Microbotryomycetes</taxon>
        <taxon>Sporidiobolales</taxon>
        <taxon>Sporidiobolaceae</taxon>
        <taxon>Sporobolomyces</taxon>
    </lineage>
</organism>
<keyword evidence="10" id="KW-1185">Reference proteome</keyword>
<evidence type="ECO:0000313" key="10">
    <source>
        <dbReference type="Proteomes" id="UP000243876"/>
    </source>
</evidence>
<dbReference type="InterPro" id="IPR027469">
    <property type="entry name" value="Cation_efflux_TMD_sf"/>
</dbReference>
<dbReference type="GO" id="GO:0005385">
    <property type="term" value="F:zinc ion transmembrane transporter activity"/>
    <property type="evidence" value="ECO:0007669"/>
    <property type="project" value="TreeGrafter"/>
</dbReference>
<evidence type="ECO:0000256" key="5">
    <source>
        <dbReference type="ARBA" id="ARBA00022989"/>
    </source>
</evidence>
<dbReference type="AlphaFoldDB" id="A0A0D6ETV7"/>
<keyword evidence="4" id="KW-0862">Zinc</keyword>
<dbReference type="SUPFAM" id="SSF161111">
    <property type="entry name" value="Cation efflux protein transmembrane domain-like"/>
    <property type="match status" value="1"/>
</dbReference>
<gene>
    <name evidence="9" type="primary">SPOSA6832_05103</name>
</gene>
<evidence type="ECO:0000256" key="1">
    <source>
        <dbReference type="ARBA" id="ARBA00004141"/>
    </source>
</evidence>
<keyword evidence="6 8" id="KW-0472">Membrane</keyword>
<accession>A0A0D6ETV7</accession>
<reference evidence="10" key="1">
    <citation type="submission" date="2015-02" db="EMBL/GenBank/DDBJ databases">
        <authorList>
            <person name="Gon?alves P."/>
        </authorList>
    </citation>
    <scope>NUCLEOTIDE SEQUENCE [LARGE SCALE GENOMIC DNA]</scope>
</reference>
<dbReference type="PANTHER" id="PTHR45820:SF4">
    <property type="entry name" value="ZINC TRANSPORTER 63C, ISOFORM F"/>
    <property type="match status" value="1"/>
</dbReference>
<protein>
    <submittedName>
        <fullName evidence="9">SPOSA6832_05103-mRNA-1:cds</fullName>
    </submittedName>
</protein>
<comment type="similarity">
    <text evidence="2">Belongs to the cation diffusion facilitator (CDF) transporter (TC 2.A.4) family. SLC30A subfamily.</text>
</comment>
<dbReference type="Proteomes" id="UP000243876">
    <property type="component" value="Unassembled WGS sequence"/>
</dbReference>
<dbReference type="GO" id="GO:0006882">
    <property type="term" value="P:intracellular zinc ion homeostasis"/>
    <property type="evidence" value="ECO:0007669"/>
    <property type="project" value="TreeGrafter"/>
</dbReference>
<proteinExistence type="inferred from homology"/>
<name>A0A0D6ETV7_SPOSA</name>
<dbReference type="Gene3D" id="1.20.1510.10">
    <property type="entry name" value="Cation efflux protein transmembrane domain"/>
    <property type="match status" value="1"/>
</dbReference>
<sequence length="253" mass="28232">MARHQTATGPAPAQEKQKTTAELRREREVVLIKWCIAVTSVYVLAEIVIDYQFNALFLIADSFQCAFPLPRLPLSHFAQTLIVCRHRRSMLNDIVAFAVQLYADEVGALKREHGKDDTGFSYGFGRTQFVTNLINGNFYSPETKTIPPLVASMGFLGLVWNVFMFFQFMHSQLGSGEAHLLAHPSMYRRRLAKHNTQAGNLAVIVDGLLSVALRLKIGAVSGRLTSWNGIGYVDLLASLVVVCVILSWHRPMP</sequence>
<feature type="transmembrane region" description="Helical" evidence="8">
    <location>
        <begin position="198"/>
        <end position="217"/>
    </location>
</feature>
<evidence type="ECO:0000313" key="9">
    <source>
        <dbReference type="EMBL" id="CEQ43201.1"/>
    </source>
</evidence>
<feature type="transmembrane region" description="Helical" evidence="8">
    <location>
        <begin position="146"/>
        <end position="166"/>
    </location>
</feature>
<feature type="region of interest" description="Disordered" evidence="7">
    <location>
        <begin position="1"/>
        <end position="20"/>
    </location>
</feature>
<dbReference type="PANTHER" id="PTHR45820">
    <property type="entry name" value="FI23527P1"/>
    <property type="match status" value="1"/>
</dbReference>
<feature type="transmembrane region" description="Helical" evidence="8">
    <location>
        <begin position="229"/>
        <end position="248"/>
    </location>
</feature>
<evidence type="ECO:0000256" key="4">
    <source>
        <dbReference type="ARBA" id="ARBA00022833"/>
    </source>
</evidence>
<dbReference type="GO" id="GO:0016020">
    <property type="term" value="C:membrane"/>
    <property type="evidence" value="ECO:0007669"/>
    <property type="project" value="UniProtKB-SubCell"/>
</dbReference>
<keyword evidence="5 8" id="KW-1133">Transmembrane helix</keyword>
<dbReference type="EMBL" id="CENE01000058">
    <property type="protein sequence ID" value="CEQ43201.1"/>
    <property type="molecule type" value="Genomic_DNA"/>
</dbReference>
<feature type="transmembrane region" description="Helical" evidence="8">
    <location>
        <begin position="30"/>
        <end position="49"/>
    </location>
</feature>
<evidence type="ECO:0000256" key="3">
    <source>
        <dbReference type="ARBA" id="ARBA00022692"/>
    </source>
</evidence>
<comment type="subcellular location">
    <subcellularLocation>
        <location evidence="1">Membrane</location>
        <topology evidence="1">Multi-pass membrane protein</topology>
    </subcellularLocation>
</comment>
<evidence type="ECO:0000256" key="8">
    <source>
        <dbReference type="SAM" id="Phobius"/>
    </source>
</evidence>
<keyword evidence="3 8" id="KW-0812">Transmembrane</keyword>
<evidence type="ECO:0000256" key="7">
    <source>
        <dbReference type="SAM" id="MobiDB-lite"/>
    </source>
</evidence>
<evidence type="ECO:0000256" key="2">
    <source>
        <dbReference type="ARBA" id="ARBA00008873"/>
    </source>
</evidence>